<name>A0A4R5Q9U6_9PROT</name>
<dbReference type="Gene3D" id="3.30.365.10">
    <property type="entry name" value="Aldehyde oxidase/xanthine dehydrogenase, molybdopterin binding domain"/>
    <property type="match status" value="4"/>
</dbReference>
<comment type="caution">
    <text evidence="2">The sequence shown here is derived from an EMBL/GenBank/DDBJ whole genome shotgun (WGS) entry which is preliminary data.</text>
</comment>
<feature type="domain" description="Aldehyde oxidase/xanthine dehydrogenase a/b hammerhead" evidence="1">
    <location>
        <begin position="220"/>
        <end position="299"/>
    </location>
</feature>
<dbReference type="InterPro" id="IPR000674">
    <property type="entry name" value="Ald_Oxase/Xan_DH_a/b"/>
</dbReference>
<dbReference type="Gene3D" id="3.90.1170.50">
    <property type="entry name" value="Aldehyde oxidase/xanthine dehydrogenase, a/b hammerhead"/>
    <property type="match status" value="1"/>
</dbReference>
<sequence length="739" mass="77453">MNSITRPSLPPGGIANLSRRGLLGAAGIGTLLLGFGLPTAARAQKGPPMSRHATAVAAYLQIRPDGTIRLLSPFVEGGQGIATSSAQIIAEELDADPAQFVVECAPAGAEYQIMFGDQVRFTGGSFSTRASYTTFRKLGATARAMLVQAAAQRWGVPTAEVTTSPGRVLHAASSRSLGYGELAEAAAKLPVPADASLKDAAQFRVIGKPTPRLDVRAKSTGAAKYGIDSAAPGMLQAAIAHAPRLGQEPATLGNEAAVRAMPGVHSVHRLPGAVAVLADRWWRARQAVEALEIGWTGGTLPEDFSSASQLAGFKAAAGGAAQVAETRGDLEAGMRGAAKVVEAEYDAPYLAHAQLEPPSALAVFAADGTLDLTMPNQAPEMYREVAAKLAGLQPGQVRIHSPLLGGFFGRHFLYDTANVFPQAIALAKAVGRPVKVIWSREEEFRRDAYRPLSYTKLRAGLDAQGMPVALQAVAVGEGPLGRHMAGFLANPKVDDSVVEGLTEKPYGIAHHRVDYVHSKQPVNIGFWRSVAHSMNDFFYESFLDELAVTAGRDPFEYRMALLAGSPRHATLLKAAAELSGGWQRGPYDAADGTKRARGCAMASPFGSEVATIAEVSLKDGEVVVHHLWVAIDPGQIVNPAIVAAQVRSAAAIGLSSALLEEVVFEKGEPQALNFDAYPILPPARMPQISVRIVESGAPMGGVGEPGTPGVPPAVANAVAALTGQRIRSLPLAKARLGTT</sequence>
<dbReference type="EMBL" id="SMSJ01000071">
    <property type="protein sequence ID" value="TDH59308.1"/>
    <property type="molecule type" value="Genomic_DNA"/>
</dbReference>
<dbReference type="InterPro" id="IPR052516">
    <property type="entry name" value="N-heterocyclic_Hydroxylase"/>
</dbReference>
<dbReference type="OrthoDB" id="9767994at2"/>
<dbReference type="InterPro" id="IPR037165">
    <property type="entry name" value="AldOxase/xan_DH_Mopterin-bd_sf"/>
</dbReference>
<dbReference type="RefSeq" id="WP_133291872.1">
    <property type="nucleotide sequence ID" value="NZ_SMSJ01000071.1"/>
</dbReference>
<dbReference type="SUPFAM" id="SSF56003">
    <property type="entry name" value="Molybdenum cofactor-binding domain"/>
    <property type="match status" value="2"/>
</dbReference>
<dbReference type="InterPro" id="IPR012368">
    <property type="entry name" value="OxRdtase_Mopterin-bd_su_IorB"/>
</dbReference>
<dbReference type="InterPro" id="IPR008274">
    <property type="entry name" value="AldOxase/xan_DH_MoCoBD1"/>
</dbReference>
<dbReference type="PROSITE" id="PS51318">
    <property type="entry name" value="TAT"/>
    <property type="match status" value="1"/>
</dbReference>
<dbReference type="Pfam" id="PF20256">
    <property type="entry name" value="MoCoBD_2"/>
    <property type="match status" value="2"/>
</dbReference>
<keyword evidence="3" id="KW-1185">Reference proteome</keyword>
<dbReference type="PANTHER" id="PTHR47495:SF1">
    <property type="entry name" value="BLL3820 PROTEIN"/>
    <property type="match status" value="1"/>
</dbReference>
<gene>
    <name evidence="2" type="ORF">E2C06_27960</name>
</gene>
<dbReference type="GO" id="GO:0016491">
    <property type="term" value="F:oxidoreductase activity"/>
    <property type="evidence" value="ECO:0007669"/>
    <property type="project" value="InterPro"/>
</dbReference>
<dbReference type="SMART" id="SM01008">
    <property type="entry name" value="Ald_Xan_dh_C"/>
    <property type="match status" value="1"/>
</dbReference>
<proteinExistence type="predicted"/>
<dbReference type="Pfam" id="PF02738">
    <property type="entry name" value="MoCoBD_1"/>
    <property type="match status" value="1"/>
</dbReference>
<organism evidence="2 3">
    <name type="scientific">Dankookia rubra</name>
    <dbReference type="NCBI Taxonomy" id="1442381"/>
    <lineage>
        <taxon>Bacteria</taxon>
        <taxon>Pseudomonadati</taxon>
        <taxon>Pseudomonadota</taxon>
        <taxon>Alphaproteobacteria</taxon>
        <taxon>Acetobacterales</taxon>
        <taxon>Roseomonadaceae</taxon>
        <taxon>Dankookia</taxon>
    </lineage>
</organism>
<dbReference type="PANTHER" id="PTHR47495">
    <property type="entry name" value="ALDEHYDE DEHYDROGENASE"/>
    <property type="match status" value="1"/>
</dbReference>
<dbReference type="AlphaFoldDB" id="A0A4R5Q9U6"/>
<dbReference type="InterPro" id="IPR036856">
    <property type="entry name" value="Ald_Oxase/Xan_DH_a/b_sf"/>
</dbReference>
<dbReference type="InterPro" id="IPR046867">
    <property type="entry name" value="AldOxase/xan_DH_MoCoBD2"/>
</dbReference>
<dbReference type="Proteomes" id="UP000295096">
    <property type="component" value="Unassembled WGS sequence"/>
</dbReference>
<evidence type="ECO:0000259" key="1">
    <source>
        <dbReference type="SMART" id="SM01008"/>
    </source>
</evidence>
<protein>
    <submittedName>
        <fullName evidence="2">Xanthine dehydrogenase family protein molybdopterin-binding subunit</fullName>
    </submittedName>
</protein>
<evidence type="ECO:0000313" key="2">
    <source>
        <dbReference type="EMBL" id="TDH59308.1"/>
    </source>
</evidence>
<evidence type="ECO:0000313" key="3">
    <source>
        <dbReference type="Proteomes" id="UP000295096"/>
    </source>
</evidence>
<dbReference type="SUPFAM" id="SSF54665">
    <property type="entry name" value="CO dehydrogenase molybdoprotein N-domain-like"/>
    <property type="match status" value="1"/>
</dbReference>
<accession>A0A4R5Q9U6</accession>
<dbReference type="InterPro" id="IPR006311">
    <property type="entry name" value="TAT_signal"/>
</dbReference>
<reference evidence="2 3" key="1">
    <citation type="journal article" date="2016" name="J. Microbiol.">
        <title>Dankookia rubra gen. nov., sp. nov., an alphaproteobacterium isolated from sediment of a shallow stream.</title>
        <authorList>
            <person name="Kim W.H."/>
            <person name="Kim D.H."/>
            <person name="Kang K."/>
            <person name="Ahn T.Y."/>
        </authorList>
    </citation>
    <scope>NUCLEOTIDE SEQUENCE [LARGE SCALE GENOMIC DNA]</scope>
    <source>
        <strain evidence="2 3">JCM30602</strain>
    </source>
</reference>
<dbReference type="PIRSF" id="PIRSF036389">
    <property type="entry name" value="IOR_B"/>
    <property type="match status" value="1"/>
</dbReference>